<reference evidence="4 5" key="1">
    <citation type="submission" date="2018-07" db="EMBL/GenBank/DDBJ databases">
        <title>Genomic Encyclopedia of Type Strains, Phase III (KMG-III): the genomes of soil and plant-associated and newly described type strains.</title>
        <authorList>
            <person name="Whitman W."/>
        </authorList>
    </citation>
    <scope>NUCLEOTIDE SEQUENCE [LARGE SCALE GENOMIC DNA]</scope>
    <source>
        <strain evidence="4 5">CECT 7506</strain>
    </source>
</reference>
<evidence type="ECO:0000259" key="3">
    <source>
        <dbReference type="Pfam" id="PF18705"/>
    </source>
</evidence>
<name>A0A368W0E1_9BACL</name>
<dbReference type="EMBL" id="QPJD01000007">
    <property type="protein sequence ID" value="RCW48139.1"/>
    <property type="molecule type" value="Genomic_DNA"/>
</dbReference>
<keyword evidence="5" id="KW-1185">Reference proteome</keyword>
<dbReference type="InterPro" id="IPR040680">
    <property type="entry name" value="DUF5643"/>
</dbReference>
<keyword evidence="1" id="KW-0472">Membrane</keyword>
<dbReference type="Gene3D" id="2.60.40.1630">
    <property type="entry name" value="bacillus anthracis domain"/>
    <property type="match status" value="1"/>
</dbReference>
<gene>
    <name evidence="4" type="ORF">DFP97_107345</name>
</gene>
<evidence type="ECO:0000259" key="2">
    <source>
        <dbReference type="Pfam" id="PF13786"/>
    </source>
</evidence>
<evidence type="ECO:0000256" key="1">
    <source>
        <dbReference type="SAM" id="Phobius"/>
    </source>
</evidence>
<dbReference type="Proteomes" id="UP000252415">
    <property type="component" value="Unassembled WGS sequence"/>
</dbReference>
<proteinExistence type="predicted"/>
<sequence length="457" mass="51078">MSAEMETELEQSVPGMRNDRERVDRAMEGLPEAALDAAIRRGLEQGLKRARRGRRNRLSLLISVSALCMILLLTAFVRVSPAFAAVVRDIPGLSGFVKLIEGDKSLLAALDNEFIQPVNVSVEKNGYKLTVDGIIADEGRLVILYSVEGPGVTDQSEIDNYRLLDENGMEVMGGISSSHFPIGDSENAGTILHDYIDAVMVENEKLPQRIRFSVKLEGEWLEAEFPVDHDRFKGKREVFHLDKPFEIAGQRFTIKDAVITPLQVKLTVVSDPANVKRSNSFINMALVDEKGRRYTSKGGFGELDAEMTFHFQSSYFEQPKELTLVAEGLYLSERYKTFVINTETGETIAAPDQRIALDSIEQTADGIDLRIGMSNLDKTDAMLGYTFFEHKGTFKDAGGKTYPILDRSGVQIEWSASGATPAYYYYRIPKAEYKQPLTFDVKQYPGYVLEPVSIKIK</sequence>
<dbReference type="Pfam" id="PF18705">
    <property type="entry name" value="DUF5643"/>
    <property type="match status" value="1"/>
</dbReference>
<dbReference type="InterPro" id="IPR025436">
    <property type="entry name" value="DUF4179"/>
</dbReference>
<accession>A0A368W0E1</accession>
<keyword evidence="1" id="KW-0812">Transmembrane</keyword>
<feature type="transmembrane region" description="Helical" evidence="1">
    <location>
        <begin position="58"/>
        <end position="77"/>
    </location>
</feature>
<comment type="caution">
    <text evidence="4">The sequence shown here is derived from an EMBL/GenBank/DDBJ whole genome shotgun (WGS) entry which is preliminary data.</text>
</comment>
<organism evidence="4 5">
    <name type="scientific">Paenibacillus prosopidis</name>
    <dbReference type="NCBI Taxonomy" id="630520"/>
    <lineage>
        <taxon>Bacteria</taxon>
        <taxon>Bacillati</taxon>
        <taxon>Bacillota</taxon>
        <taxon>Bacilli</taxon>
        <taxon>Bacillales</taxon>
        <taxon>Paenibacillaceae</taxon>
        <taxon>Paenibacillus</taxon>
    </lineage>
</organism>
<feature type="domain" description="DUF5643" evidence="3">
    <location>
        <begin position="237"/>
        <end position="330"/>
    </location>
</feature>
<dbReference type="AlphaFoldDB" id="A0A368W0E1"/>
<dbReference type="RefSeq" id="WP_114380588.1">
    <property type="nucleotide sequence ID" value="NZ_QPJD01000007.1"/>
</dbReference>
<dbReference type="Pfam" id="PF13786">
    <property type="entry name" value="DUF4179"/>
    <property type="match status" value="1"/>
</dbReference>
<evidence type="ECO:0000313" key="5">
    <source>
        <dbReference type="Proteomes" id="UP000252415"/>
    </source>
</evidence>
<protein>
    <submittedName>
        <fullName evidence="4">Uncharacterized protein DUF4179</fullName>
    </submittedName>
</protein>
<keyword evidence="1" id="KW-1133">Transmembrane helix</keyword>
<feature type="domain" description="DUF4179" evidence="2">
    <location>
        <begin position="55"/>
        <end position="148"/>
    </location>
</feature>
<evidence type="ECO:0000313" key="4">
    <source>
        <dbReference type="EMBL" id="RCW48139.1"/>
    </source>
</evidence>
<dbReference type="OrthoDB" id="2725974at2"/>